<name>A0AAD9AQV4_9PEZI</name>
<gene>
    <name evidence="2" type="ORF">CCHR01_05509</name>
</gene>
<accession>A0AAD9AQV4</accession>
<feature type="region of interest" description="Disordered" evidence="1">
    <location>
        <begin position="49"/>
        <end position="142"/>
    </location>
</feature>
<sequence>MLYIIEQEALEMNFLFSHHTENTTPNSNIPTFPFIFPISFPYFLKSLSKSPNQPNKTRKHVLHQDPHHHPPGLRRRRLRRAHHHHRQHQSHPHHPPHRRNPLRRRRPRRPALRPGQRRGGNRRRRRVALPPAQPHRRAVELRQPVPAARRRQRLLPGLRVLHARGPGPGRVPDCGGGQEAHLVLLRAARHDALQRGHGRRGEPEL</sequence>
<evidence type="ECO:0000313" key="2">
    <source>
        <dbReference type="EMBL" id="KAK1851814.1"/>
    </source>
</evidence>
<keyword evidence="3" id="KW-1185">Reference proteome</keyword>
<protein>
    <submittedName>
        <fullName evidence="2">Uncharacterized protein</fullName>
    </submittedName>
</protein>
<dbReference type="EMBL" id="JAQOWY010000088">
    <property type="protein sequence ID" value="KAK1851814.1"/>
    <property type="molecule type" value="Genomic_DNA"/>
</dbReference>
<dbReference type="Proteomes" id="UP001243330">
    <property type="component" value="Unassembled WGS sequence"/>
</dbReference>
<proteinExistence type="predicted"/>
<comment type="caution">
    <text evidence="2">The sequence shown here is derived from an EMBL/GenBank/DDBJ whole genome shotgun (WGS) entry which is preliminary data.</text>
</comment>
<evidence type="ECO:0000313" key="3">
    <source>
        <dbReference type="Proteomes" id="UP001243330"/>
    </source>
</evidence>
<reference evidence="2" key="1">
    <citation type="submission" date="2023-01" db="EMBL/GenBank/DDBJ databases">
        <title>Colletotrichum chrysophilum M932 genome sequence.</title>
        <authorList>
            <person name="Baroncelli R."/>
        </authorList>
    </citation>
    <scope>NUCLEOTIDE SEQUENCE</scope>
    <source>
        <strain evidence="2">M932</strain>
    </source>
</reference>
<feature type="compositionally biased region" description="Basic residues" evidence="1">
    <location>
        <begin position="69"/>
        <end position="127"/>
    </location>
</feature>
<dbReference type="AlphaFoldDB" id="A0AAD9AQV4"/>
<organism evidence="2 3">
    <name type="scientific">Colletotrichum chrysophilum</name>
    <dbReference type="NCBI Taxonomy" id="1836956"/>
    <lineage>
        <taxon>Eukaryota</taxon>
        <taxon>Fungi</taxon>
        <taxon>Dikarya</taxon>
        <taxon>Ascomycota</taxon>
        <taxon>Pezizomycotina</taxon>
        <taxon>Sordariomycetes</taxon>
        <taxon>Hypocreomycetidae</taxon>
        <taxon>Glomerellales</taxon>
        <taxon>Glomerellaceae</taxon>
        <taxon>Colletotrichum</taxon>
        <taxon>Colletotrichum gloeosporioides species complex</taxon>
    </lineage>
</organism>
<evidence type="ECO:0000256" key="1">
    <source>
        <dbReference type="SAM" id="MobiDB-lite"/>
    </source>
</evidence>